<keyword evidence="4" id="KW-0378">Hydrolase</keyword>
<dbReference type="Pfam" id="PF00293">
    <property type="entry name" value="NUDIX"/>
    <property type="match status" value="1"/>
</dbReference>
<dbReference type="InterPro" id="IPR015797">
    <property type="entry name" value="NUDIX_hydrolase-like_dom_sf"/>
</dbReference>
<keyword evidence="5" id="KW-0460">Magnesium</keyword>
<dbReference type="Proteomes" id="UP000886130">
    <property type="component" value="Unassembled WGS sequence"/>
</dbReference>
<evidence type="ECO:0000256" key="3">
    <source>
        <dbReference type="ARBA" id="ARBA00022723"/>
    </source>
</evidence>
<evidence type="ECO:0000259" key="6">
    <source>
        <dbReference type="PROSITE" id="PS51462"/>
    </source>
</evidence>
<organism evidence="7">
    <name type="scientific">Candidatus Aciduliprofundum boonei</name>
    <dbReference type="NCBI Taxonomy" id="379547"/>
    <lineage>
        <taxon>Archaea</taxon>
        <taxon>Methanobacteriati</taxon>
        <taxon>Thermoplasmatota</taxon>
        <taxon>DHVE2 group</taxon>
        <taxon>Candidatus Aciduliprofundum</taxon>
    </lineage>
</organism>
<dbReference type="GO" id="GO:0005737">
    <property type="term" value="C:cytoplasm"/>
    <property type="evidence" value="ECO:0007669"/>
    <property type="project" value="TreeGrafter"/>
</dbReference>
<comment type="cofactor">
    <cofactor evidence="1">
        <name>Mg(2+)</name>
        <dbReference type="ChEBI" id="CHEBI:18420"/>
    </cofactor>
</comment>
<comment type="caution">
    <text evidence="7">The sequence shown here is derived from an EMBL/GenBank/DDBJ whole genome shotgun (WGS) entry which is preliminary data.</text>
</comment>
<dbReference type="PANTHER" id="PTHR43758:SF8">
    <property type="entry name" value="8-OXO-DGTP DIPHOSPHATASE YTKD-RELATED"/>
    <property type="match status" value="1"/>
</dbReference>
<name>A0A7J3T9T5_9ARCH</name>
<sequence length="112" mass="12788">MIVIVVPFKGKKFLMVKNPRRGWEFPGGKVEEGETPEEAAKRECREEAGILFESLRKIKEFDDVIVFAGIVKEVNGGEMEFRFFTQLPRGLSYPRDEALEFLISSGFNISNI</sequence>
<dbReference type="EMBL" id="DRTM01000077">
    <property type="protein sequence ID" value="HHE75691.1"/>
    <property type="molecule type" value="Genomic_DNA"/>
</dbReference>
<dbReference type="SUPFAM" id="SSF55811">
    <property type="entry name" value="Nudix"/>
    <property type="match status" value="1"/>
</dbReference>
<comment type="similarity">
    <text evidence="2">Belongs to the Nudix hydrolase family.</text>
</comment>
<dbReference type="PANTHER" id="PTHR43758">
    <property type="entry name" value="7,8-DIHYDRO-8-OXOGUANINE TRIPHOSPHATASE"/>
    <property type="match status" value="1"/>
</dbReference>
<accession>A0A7J3T9T5</accession>
<keyword evidence="3" id="KW-0479">Metal-binding</keyword>
<evidence type="ECO:0000256" key="5">
    <source>
        <dbReference type="ARBA" id="ARBA00022842"/>
    </source>
</evidence>
<dbReference type="Gene3D" id="3.90.79.10">
    <property type="entry name" value="Nucleoside Triphosphate Pyrophosphohydrolase"/>
    <property type="match status" value="1"/>
</dbReference>
<dbReference type="AlphaFoldDB" id="A0A7J3T9T5"/>
<dbReference type="InterPro" id="IPR020476">
    <property type="entry name" value="Nudix_hydrolase"/>
</dbReference>
<evidence type="ECO:0000256" key="4">
    <source>
        <dbReference type="ARBA" id="ARBA00022801"/>
    </source>
</evidence>
<dbReference type="InterPro" id="IPR000086">
    <property type="entry name" value="NUDIX_hydrolase_dom"/>
</dbReference>
<dbReference type="PRINTS" id="PR00502">
    <property type="entry name" value="NUDIXFAMILY"/>
</dbReference>
<reference evidence="7" key="1">
    <citation type="journal article" date="2020" name="mSystems">
        <title>Genome- and Community-Level Interaction Insights into Carbon Utilization and Element Cycling Functions of Hydrothermarchaeota in Hydrothermal Sediment.</title>
        <authorList>
            <person name="Zhou Z."/>
            <person name="Liu Y."/>
            <person name="Xu W."/>
            <person name="Pan J."/>
            <person name="Luo Z.H."/>
            <person name="Li M."/>
        </authorList>
    </citation>
    <scope>NUCLEOTIDE SEQUENCE [LARGE SCALE GENOMIC DNA]</scope>
    <source>
        <strain evidence="7">HyVt-85</strain>
    </source>
</reference>
<protein>
    <submittedName>
        <fullName evidence="7">NUDIX domain-containing protein</fullName>
    </submittedName>
</protein>
<feature type="domain" description="Nudix hydrolase" evidence="6">
    <location>
        <begin position="1"/>
        <end position="112"/>
    </location>
</feature>
<evidence type="ECO:0000313" key="7">
    <source>
        <dbReference type="EMBL" id="HHE75691.1"/>
    </source>
</evidence>
<evidence type="ECO:0000256" key="2">
    <source>
        <dbReference type="ARBA" id="ARBA00005582"/>
    </source>
</evidence>
<dbReference type="GO" id="GO:0046872">
    <property type="term" value="F:metal ion binding"/>
    <property type="evidence" value="ECO:0007669"/>
    <property type="project" value="UniProtKB-KW"/>
</dbReference>
<gene>
    <name evidence="7" type="ORF">ENL31_01010</name>
</gene>
<evidence type="ECO:0000256" key="1">
    <source>
        <dbReference type="ARBA" id="ARBA00001946"/>
    </source>
</evidence>
<dbReference type="GO" id="GO:0016818">
    <property type="term" value="F:hydrolase activity, acting on acid anhydrides, in phosphorus-containing anhydrides"/>
    <property type="evidence" value="ECO:0007669"/>
    <property type="project" value="TreeGrafter"/>
</dbReference>
<dbReference type="PROSITE" id="PS51462">
    <property type="entry name" value="NUDIX"/>
    <property type="match status" value="1"/>
</dbReference>
<proteinExistence type="inferred from homology"/>